<dbReference type="SUPFAM" id="SSF54695">
    <property type="entry name" value="POZ domain"/>
    <property type="match status" value="1"/>
</dbReference>
<keyword evidence="6" id="KW-1185">Reference proteome</keyword>
<evidence type="ECO:0000313" key="6">
    <source>
        <dbReference type="Proteomes" id="UP000095192"/>
    </source>
</evidence>
<protein>
    <recommendedName>
        <fullName evidence="3">Elongin-C</fullName>
    </recommendedName>
</protein>
<accession>A0A1D3CZY3</accession>
<dbReference type="AlphaFoldDB" id="A0A1D3CZY3"/>
<gene>
    <name evidence="5" type="ORF">cyc_07281</name>
</gene>
<dbReference type="InterPro" id="IPR016073">
    <property type="entry name" value="Skp1_comp_POZ"/>
</dbReference>
<dbReference type="SMART" id="SM00512">
    <property type="entry name" value="Skp1"/>
    <property type="match status" value="1"/>
</dbReference>
<proteinExistence type="inferred from homology"/>
<dbReference type="PANTHER" id="PTHR20648">
    <property type="entry name" value="ELONGIN-C"/>
    <property type="match status" value="1"/>
</dbReference>
<dbReference type="VEuPathDB" id="ToxoDB:cyc_07281"/>
<dbReference type="GO" id="GO:0006511">
    <property type="term" value="P:ubiquitin-dependent protein catabolic process"/>
    <property type="evidence" value="ECO:0007669"/>
    <property type="project" value="InterPro"/>
</dbReference>
<dbReference type="InterPro" id="IPR011333">
    <property type="entry name" value="SKP1/BTB/POZ_sf"/>
</dbReference>
<dbReference type="VEuPathDB" id="ToxoDB:LOC34623276"/>
<comment type="similarity">
    <text evidence="2">Belongs to the SKP1 family.</text>
</comment>
<evidence type="ECO:0000256" key="2">
    <source>
        <dbReference type="ARBA" id="ARBA00009993"/>
    </source>
</evidence>
<evidence type="ECO:0000313" key="5">
    <source>
        <dbReference type="EMBL" id="OEH76764.1"/>
    </source>
</evidence>
<organism evidence="5 6">
    <name type="scientific">Cyclospora cayetanensis</name>
    <dbReference type="NCBI Taxonomy" id="88456"/>
    <lineage>
        <taxon>Eukaryota</taxon>
        <taxon>Sar</taxon>
        <taxon>Alveolata</taxon>
        <taxon>Apicomplexa</taxon>
        <taxon>Conoidasida</taxon>
        <taxon>Coccidia</taxon>
        <taxon>Eucoccidiorida</taxon>
        <taxon>Eimeriorina</taxon>
        <taxon>Eimeriidae</taxon>
        <taxon>Cyclospora</taxon>
    </lineage>
</organism>
<dbReference type="InterPro" id="IPR001232">
    <property type="entry name" value="SKP1-like"/>
</dbReference>
<sequence>MRISGGVHGGNSRGAPIVETLYHAQRSSSGSSDVLKMTLADASVCQDGQECSNTSKPAAARSTPDASVDMQTSSSSSPTAHTEQPDHQEGSERGEVVRLISAEGRPVEVPVRVARECEFLERMLSGSFTESRTRELSLPNIRYRALSKVVEYLRRRAQWREGGGVPLEFEMDDDIAVDLLIAADYLGLK</sequence>
<name>A0A1D3CZY3_9EIME</name>
<dbReference type="Gene3D" id="3.30.710.10">
    <property type="entry name" value="Potassium Channel Kv1.1, Chain A"/>
    <property type="match status" value="1"/>
</dbReference>
<evidence type="ECO:0000256" key="1">
    <source>
        <dbReference type="ARBA" id="ARBA00004123"/>
    </source>
</evidence>
<comment type="subcellular location">
    <subcellularLocation>
        <location evidence="1">Nucleus</location>
    </subcellularLocation>
</comment>
<reference evidence="5 6" key="1">
    <citation type="journal article" date="2016" name="BMC Genomics">
        <title>Comparative genomics reveals Cyclospora cayetanensis possesses coccidia-like metabolism and invasion components but unique surface antigens.</title>
        <authorList>
            <person name="Liu S."/>
            <person name="Wang L."/>
            <person name="Zheng H."/>
            <person name="Xu Z."/>
            <person name="Roellig D.M."/>
            <person name="Li N."/>
            <person name="Frace M.A."/>
            <person name="Tang K."/>
            <person name="Arrowood M.J."/>
            <person name="Moss D.M."/>
            <person name="Zhang L."/>
            <person name="Feng Y."/>
            <person name="Xiao L."/>
        </authorList>
    </citation>
    <scope>NUCLEOTIDE SEQUENCE [LARGE SCALE GENOMIC DNA]</scope>
    <source>
        <strain evidence="5 6">CHN_HEN01</strain>
    </source>
</reference>
<comment type="caution">
    <text evidence="5">The sequence shown here is derived from an EMBL/GenBank/DDBJ whole genome shotgun (WGS) entry which is preliminary data.</text>
</comment>
<dbReference type="GeneID" id="34623276"/>
<dbReference type="EMBL" id="JROU02001332">
    <property type="protein sequence ID" value="OEH76764.1"/>
    <property type="molecule type" value="Genomic_DNA"/>
</dbReference>
<keyword evidence="4" id="KW-0539">Nucleus</keyword>
<dbReference type="GO" id="GO:0005634">
    <property type="term" value="C:nucleus"/>
    <property type="evidence" value="ECO:0007669"/>
    <property type="project" value="UniProtKB-SubCell"/>
</dbReference>
<dbReference type="Pfam" id="PF03931">
    <property type="entry name" value="Skp1_POZ"/>
    <property type="match status" value="1"/>
</dbReference>
<dbReference type="InterPro" id="IPR039948">
    <property type="entry name" value="ELC1"/>
</dbReference>
<dbReference type="Proteomes" id="UP000095192">
    <property type="component" value="Unassembled WGS sequence"/>
</dbReference>
<dbReference type="OrthoDB" id="249087at2759"/>
<evidence type="ECO:0000256" key="3">
    <source>
        <dbReference type="ARBA" id="ARBA00021347"/>
    </source>
</evidence>
<evidence type="ECO:0000256" key="4">
    <source>
        <dbReference type="ARBA" id="ARBA00023242"/>
    </source>
</evidence>